<protein>
    <submittedName>
        <fullName evidence="2">6631_t:CDS:1</fullName>
    </submittedName>
</protein>
<accession>A0A9N9HBU6</accession>
<dbReference type="EMBL" id="CAJVPP010006196">
    <property type="protein sequence ID" value="CAG8675226.1"/>
    <property type="molecule type" value="Genomic_DNA"/>
</dbReference>
<evidence type="ECO:0000313" key="2">
    <source>
        <dbReference type="EMBL" id="CAG8675226.1"/>
    </source>
</evidence>
<comment type="caution">
    <text evidence="2">The sequence shown here is derived from an EMBL/GenBank/DDBJ whole genome shotgun (WGS) entry which is preliminary data.</text>
</comment>
<feature type="region of interest" description="Disordered" evidence="1">
    <location>
        <begin position="108"/>
        <end position="133"/>
    </location>
</feature>
<evidence type="ECO:0000256" key="1">
    <source>
        <dbReference type="SAM" id="MobiDB-lite"/>
    </source>
</evidence>
<dbReference type="AlphaFoldDB" id="A0A9N9HBU6"/>
<dbReference type="Proteomes" id="UP000789375">
    <property type="component" value="Unassembled WGS sequence"/>
</dbReference>
<proteinExistence type="predicted"/>
<gene>
    <name evidence="2" type="ORF">FMOSSE_LOCUS12613</name>
</gene>
<reference evidence="2" key="1">
    <citation type="submission" date="2021-06" db="EMBL/GenBank/DDBJ databases">
        <authorList>
            <person name="Kallberg Y."/>
            <person name="Tangrot J."/>
            <person name="Rosling A."/>
        </authorList>
    </citation>
    <scope>NUCLEOTIDE SEQUENCE</scope>
    <source>
        <strain evidence="2">87-6 pot B 2015</strain>
    </source>
</reference>
<feature type="compositionally biased region" description="Basic and acidic residues" evidence="1">
    <location>
        <begin position="112"/>
        <end position="132"/>
    </location>
</feature>
<name>A0A9N9HBU6_FUNMO</name>
<keyword evidence="3" id="KW-1185">Reference proteome</keyword>
<organism evidence="2 3">
    <name type="scientific">Funneliformis mosseae</name>
    <name type="common">Endomycorrhizal fungus</name>
    <name type="synonym">Glomus mosseae</name>
    <dbReference type="NCBI Taxonomy" id="27381"/>
    <lineage>
        <taxon>Eukaryota</taxon>
        <taxon>Fungi</taxon>
        <taxon>Fungi incertae sedis</taxon>
        <taxon>Mucoromycota</taxon>
        <taxon>Glomeromycotina</taxon>
        <taxon>Glomeromycetes</taxon>
        <taxon>Glomerales</taxon>
        <taxon>Glomeraceae</taxon>
        <taxon>Funneliformis</taxon>
    </lineage>
</organism>
<sequence>MFTVVHSDRKTFLILGPNGYYLEITISDDRNRIGNFNAFSLFQDDLEKEIEIKSYPSHFDNFFKNIGVIWEYAPKSIKKEYKLLSDELERKFSNLEIKSRELMVTSPKKKLSHEVDDGTSSSKHEGNIRENKNVSYMDSGDGLVQFPHIYSVSTSAI</sequence>
<evidence type="ECO:0000313" key="3">
    <source>
        <dbReference type="Proteomes" id="UP000789375"/>
    </source>
</evidence>